<name>W1PUT1_AMBTC</name>
<reference evidence="2" key="1">
    <citation type="journal article" date="2013" name="Science">
        <title>The Amborella genome and the evolution of flowering plants.</title>
        <authorList>
            <consortium name="Amborella Genome Project"/>
        </authorList>
    </citation>
    <scope>NUCLEOTIDE SEQUENCE [LARGE SCALE GENOMIC DNA]</scope>
</reference>
<protein>
    <submittedName>
        <fullName evidence="1">Uncharacterized protein</fullName>
    </submittedName>
</protein>
<accession>W1PUT1</accession>
<proteinExistence type="predicted"/>
<evidence type="ECO:0000313" key="1">
    <source>
        <dbReference type="EMBL" id="ERN11466.1"/>
    </source>
</evidence>
<sequence>MALVAMSPRFLITLKLENGGGLVANENGIRLLVSQVAHVVTKHLDALDPTGAIGVWWRLGLRRRGSGGVNGLK</sequence>
<dbReference type="EMBL" id="KI392687">
    <property type="protein sequence ID" value="ERN11466.1"/>
    <property type="molecule type" value="Genomic_DNA"/>
</dbReference>
<gene>
    <name evidence="1" type="ORF">AMTR_s00022p00083220</name>
</gene>
<dbReference type="Gramene" id="ERN11466">
    <property type="protein sequence ID" value="ERN11466"/>
    <property type="gene ID" value="AMTR_s00022p00083220"/>
</dbReference>
<dbReference type="Proteomes" id="UP000017836">
    <property type="component" value="Unassembled WGS sequence"/>
</dbReference>
<keyword evidence="2" id="KW-1185">Reference proteome</keyword>
<dbReference type="AlphaFoldDB" id="W1PUT1"/>
<evidence type="ECO:0000313" key="2">
    <source>
        <dbReference type="Proteomes" id="UP000017836"/>
    </source>
</evidence>
<dbReference type="HOGENOM" id="CLU_2708113_0_0_1"/>
<organism evidence="1 2">
    <name type="scientific">Amborella trichopoda</name>
    <dbReference type="NCBI Taxonomy" id="13333"/>
    <lineage>
        <taxon>Eukaryota</taxon>
        <taxon>Viridiplantae</taxon>
        <taxon>Streptophyta</taxon>
        <taxon>Embryophyta</taxon>
        <taxon>Tracheophyta</taxon>
        <taxon>Spermatophyta</taxon>
        <taxon>Magnoliopsida</taxon>
        <taxon>Amborellales</taxon>
        <taxon>Amborellaceae</taxon>
        <taxon>Amborella</taxon>
    </lineage>
</organism>